<evidence type="ECO:0000256" key="2">
    <source>
        <dbReference type="ARBA" id="ARBA00022655"/>
    </source>
</evidence>
<feature type="active site" description="Proton donor" evidence="9">
    <location>
        <position position="58"/>
    </location>
</feature>
<comment type="catalytic activity">
    <reaction evidence="9">
        <text>L-aspartate + H(+) = beta-alanine + CO2</text>
        <dbReference type="Rhea" id="RHEA:19497"/>
        <dbReference type="ChEBI" id="CHEBI:15378"/>
        <dbReference type="ChEBI" id="CHEBI:16526"/>
        <dbReference type="ChEBI" id="CHEBI:29991"/>
        <dbReference type="ChEBI" id="CHEBI:57966"/>
        <dbReference type="EC" id="4.1.1.11"/>
    </reaction>
</comment>
<sequence>MLRSMMKSKIHRATVTQADLHYVGSVTVGADLMEAADLLPGEKVDIVDINNGARLSTYVIEGPRDSGIIGINGAAARLISPGDLVILIAYAMVEDCEAADFKPHIVFVDADNLPMSCGQDPAAVPAGYGLVPGDRSVVAGA</sequence>
<dbReference type="EC" id="4.1.1.11" evidence="9"/>
<organism evidence="10 11">
    <name type="scientific">Streptomyces cremeus</name>
    <dbReference type="NCBI Taxonomy" id="66881"/>
    <lineage>
        <taxon>Bacteria</taxon>
        <taxon>Bacillati</taxon>
        <taxon>Actinomycetota</taxon>
        <taxon>Actinomycetes</taxon>
        <taxon>Kitasatosporales</taxon>
        <taxon>Streptomycetaceae</taxon>
        <taxon>Streptomyces</taxon>
    </lineage>
</organism>
<feature type="binding site" evidence="9">
    <location>
        <position position="57"/>
    </location>
    <ligand>
        <name>substrate</name>
    </ligand>
</feature>
<keyword evidence="6 9" id="KW-0456">Lyase</keyword>
<keyword evidence="11" id="KW-1185">Reference proteome</keyword>
<evidence type="ECO:0000256" key="5">
    <source>
        <dbReference type="ARBA" id="ARBA00023145"/>
    </source>
</evidence>
<evidence type="ECO:0000256" key="3">
    <source>
        <dbReference type="ARBA" id="ARBA00022793"/>
    </source>
</evidence>
<feature type="modified residue" description="Pyruvic acid (Ser)" evidence="9">
    <location>
        <position position="25"/>
    </location>
</feature>
<evidence type="ECO:0000313" key="11">
    <source>
        <dbReference type="Proteomes" id="UP001589718"/>
    </source>
</evidence>
<dbReference type="Pfam" id="PF02261">
    <property type="entry name" value="Asp_decarbox"/>
    <property type="match status" value="1"/>
</dbReference>
<reference evidence="10 11" key="1">
    <citation type="submission" date="2024-09" db="EMBL/GenBank/DDBJ databases">
        <authorList>
            <person name="Sun Q."/>
            <person name="Mori K."/>
        </authorList>
    </citation>
    <scope>NUCLEOTIDE SEQUENCE [LARGE SCALE GENOMIC DNA]</scope>
    <source>
        <strain evidence="10 11">JCM 4362</strain>
    </source>
</reference>
<dbReference type="HAMAP" id="MF_00446">
    <property type="entry name" value="PanD"/>
    <property type="match status" value="1"/>
</dbReference>
<comment type="cofactor">
    <cofactor evidence="9">
        <name>pyruvate</name>
        <dbReference type="ChEBI" id="CHEBI:15361"/>
    </cofactor>
    <text evidence="9">Binds 1 pyruvoyl group covalently per subunit.</text>
</comment>
<proteinExistence type="inferred from homology"/>
<dbReference type="InterPro" id="IPR003190">
    <property type="entry name" value="Asp_decarbox"/>
</dbReference>
<dbReference type="PANTHER" id="PTHR21012">
    <property type="entry name" value="ASPARTATE 1-DECARBOXYLASE"/>
    <property type="match status" value="1"/>
</dbReference>
<dbReference type="PANTHER" id="PTHR21012:SF0">
    <property type="entry name" value="ASPARTATE 1-DECARBOXYLASE"/>
    <property type="match status" value="1"/>
</dbReference>
<name>A0ABV5PLS9_STRCM</name>
<comment type="similarity">
    <text evidence="9">Belongs to the PanD family.</text>
</comment>
<accession>A0ABV5PLS9</accession>
<keyword evidence="7 9" id="KW-0704">Schiff base</keyword>
<dbReference type="NCBIfam" id="TIGR00223">
    <property type="entry name" value="panD"/>
    <property type="match status" value="1"/>
</dbReference>
<keyword evidence="2 9" id="KW-0566">Pantothenate biosynthesis</keyword>
<comment type="subunit">
    <text evidence="9">Heterooctamer of four alpha and four beta subunits.</text>
</comment>
<feature type="chain" id="PRO_5044929843" description="Aspartate 1-decarboxylase beta chain" evidence="9">
    <location>
        <begin position="1"/>
        <end position="24"/>
    </location>
</feature>
<comment type="PTM">
    <text evidence="9">Is synthesized initially as an inactive proenzyme, which is activated by self-cleavage at a specific serine bond to produce a beta-subunit with a hydroxyl group at its C-terminus and an alpha-subunit with a pyruvoyl group at its N-terminus.</text>
</comment>
<evidence type="ECO:0000313" key="10">
    <source>
        <dbReference type="EMBL" id="MFB9524054.1"/>
    </source>
</evidence>
<comment type="caution">
    <text evidence="10">The sequence shown here is derived from an EMBL/GenBank/DDBJ whole genome shotgun (WGS) entry which is preliminary data.</text>
</comment>
<protein>
    <recommendedName>
        <fullName evidence="9">Aspartate 1-decarboxylase</fullName>
        <ecNumber evidence="9">4.1.1.11</ecNumber>
    </recommendedName>
    <alternativeName>
        <fullName evidence="9">Aspartate alpha-decarboxylase</fullName>
    </alternativeName>
    <component>
        <recommendedName>
            <fullName evidence="9">Aspartate 1-decarboxylase beta chain</fullName>
        </recommendedName>
    </component>
    <component>
        <recommendedName>
            <fullName evidence="9">Aspartate 1-decarboxylase alpha chain</fullName>
        </recommendedName>
    </component>
</protein>
<keyword evidence="4 9" id="KW-0068">Autocatalytic cleavage</keyword>
<gene>
    <name evidence="9 10" type="primary">panD</name>
    <name evidence="10" type="ORF">ACFFTU_29335</name>
</gene>
<keyword evidence="8 9" id="KW-0670">Pyruvate</keyword>
<keyword evidence="1 9" id="KW-0963">Cytoplasm</keyword>
<comment type="pathway">
    <text evidence="9">Cofactor biosynthesis; (R)-pantothenate biosynthesis; beta-alanine from L-aspartate: step 1/1.</text>
</comment>
<evidence type="ECO:0000256" key="7">
    <source>
        <dbReference type="ARBA" id="ARBA00023270"/>
    </source>
</evidence>
<dbReference type="Gene3D" id="2.40.40.20">
    <property type="match status" value="1"/>
</dbReference>
<evidence type="ECO:0000256" key="6">
    <source>
        <dbReference type="ARBA" id="ARBA00023239"/>
    </source>
</evidence>
<dbReference type="CDD" id="cd06919">
    <property type="entry name" value="Asp_decarbox"/>
    <property type="match status" value="1"/>
</dbReference>
<keyword evidence="3 9" id="KW-0210">Decarboxylase</keyword>
<feature type="binding site" evidence="9">
    <location>
        <begin position="73"/>
        <end position="75"/>
    </location>
    <ligand>
        <name>substrate</name>
    </ligand>
</feature>
<evidence type="ECO:0000256" key="1">
    <source>
        <dbReference type="ARBA" id="ARBA00022490"/>
    </source>
</evidence>
<dbReference type="PIRSF" id="PIRSF006246">
    <property type="entry name" value="Asp_decarbox"/>
    <property type="match status" value="1"/>
</dbReference>
<dbReference type="RefSeq" id="WP_345218306.1">
    <property type="nucleotide sequence ID" value="NZ_BAAAXE010000001.1"/>
</dbReference>
<comment type="function">
    <text evidence="9">Catalyzes the pyruvoyl-dependent decarboxylation of aspartate to produce beta-alanine.</text>
</comment>
<evidence type="ECO:0000256" key="4">
    <source>
        <dbReference type="ARBA" id="ARBA00022813"/>
    </source>
</evidence>
<feature type="chain" id="PRO_5044929842" description="Aspartate 1-decarboxylase alpha chain" evidence="9">
    <location>
        <begin position="25"/>
        <end position="141"/>
    </location>
</feature>
<dbReference type="InterPro" id="IPR009010">
    <property type="entry name" value="Asp_de-COase-like_dom_sf"/>
</dbReference>
<dbReference type="GO" id="GO:0004068">
    <property type="term" value="F:aspartate 1-decarboxylase activity"/>
    <property type="evidence" value="ECO:0007669"/>
    <property type="project" value="UniProtKB-EC"/>
</dbReference>
<dbReference type="Proteomes" id="UP001589718">
    <property type="component" value="Unassembled WGS sequence"/>
</dbReference>
<dbReference type="EMBL" id="JBHMCR010000019">
    <property type="protein sequence ID" value="MFB9524054.1"/>
    <property type="molecule type" value="Genomic_DNA"/>
</dbReference>
<feature type="active site" description="Schiff-base intermediate with substrate; via pyruvic acid" evidence="9">
    <location>
        <position position="25"/>
    </location>
</feature>
<dbReference type="SUPFAM" id="SSF50692">
    <property type="entry name" value="ADC-like"/>
    <property type="match status" value="1"/>
</dbReference>
<evidence type="ECO:0000256" key="8">
    <source>
        <dbReference type="ARBA" id="ARBA00023317"/>
    </source>
</evidence>
<keyword evidence="5 9" id="KW-0865">Zymogen</keyword>
<evidence type="ECO:0000256" key="9">
    <source>
        <dbReference type="HAMAP-Rule" id="MF_00446"/>
    </source>
</evidence>
<comment type="subcellular location">
    <subcellularLocation>
        <location evidence="9">Cytoplasm</location>
    </subcellularLocation>
</comment>